<evidence type="ECO:0000313" key="7">
    <source>
        <dbReference type="Proteomes" id="UP000316925"/>
    </source>
</evidence>
<evidence type="ECO:0000256" key="2">
    <source>
        <dbReference type="ARBA" id="ARBA00023136"/>
    </source>
</evidence>
<dbReference type="Pfam" id="PF13620">
    <property type="entry name" value="CarboxypepD_reg"/>
    <property type="match status" value="1"/>
</dbReference>
<dbReference type="Pfam" id="PF25183">
    <property type="entry name" value="OMP_b-brl_4"/>
    <property type="match status" value="1"/>
</dbReference>
<dbReference type="AlphaFoldDB" id="A0A523YPP8"/>
<evidence type="ECO:0000313" key="6">
    <source>
        <dbReference type="EMBL" id="TET93480.1"/>
    </source>
</evidence>
<dbReference type="InterPro" id="IPR008969">
    <property type="entry name" value="CarboxyPept-like_regulatory"/>
</dbReference>
<dbReference type="Gene3D" id="2.40.170.20">
    <property type="entry name" value="TonB-dependent receptor, beta-barrel domain"/>
    <property type="match status" value="1"/>
</dbReference>
<evidence type="ECO:0000256" key="4">
    <source>
        <dbReference type="SAM" id="SignalP"/>
    </source>
</evidence>
<comment type="subcellular location">
    <subcellularLocation>
        <location evidence="1">Cell outer membrane</location>
    </subcellularLocation>
</comment>
<evidence type="ECO:0000256" key="1">
    <source>
        <dbReference type="ARBA" id="ARBA00004442"/>
    </source>
</evidence>
<gene>
    <name evidence="6" type="ORF">E3J33_01785</name>
</gene>
<dbReference type="SUPFAM" id="SSF49464">
    <property type="entry name" value="Carboxypeptidase regulatory domain-like"/>
    <property type="match status" value="1"/>
</dbReference>
<keyword evidence="6" id="KW-0675">Receptor</keyword>
<keyword evidence="2" id="KW-0472">Membrane</keyword>
<protein>
    <submittedName>
        <fullName evidence="6">TonB-dependent receptor</fullName>
    </submittedName>
</protein>
<feature type="signal peptide" evidence="4">
    <location>
        <begin position="1"/>
        <end position="24"/>
    </location>
</feature>
<comment type="caution">
    <text evidence="6">The sequence shown here is derived from an EMBL/GenBank/DDBJ whole genome shotgun (WGS) entry which is preliminary data.</text>
</comment>
<name>A0A523YPP8_UNCAE</name>
<keyword evidence="3" id="KW-0998">Cell outer membrane</keyword>
<dbReference type="SUPFAM" id="SSF56935">
    <property type="entry name" value="Porins"/>
    <property type="match status" value="1"/>
</dbReference>
<dbReference type="InterPro" id="IPR057601">
    <property type="entry name" value="Oar-like_b-barrel"/>
</dbReference>
<keyword evidence="4" id="KW-0732">Signal</keyword>
<accession>A0A523YPP8</accession>
<organism evidence="6 7">
    <name type="scientific">Aerophobetes bacterium</name>
    <dbReference type="NCBI Taxonomy" id="2030807"/>
    <lineage>
        <taxon>Bacteria</taxon>
        <taxon>Candidatus Aerophobota</taxon>
    </lineage>
</organism>
<evidence type="ECO:0000256" key="3">
    <source>
        <dbReference type="ARBA" id="ARBA00023237"/>
    </source>
</evidence>
<evidence type="ECO:0000259" key="5">
    <source>
        <dbReference type="Pfam" id="PF25183"/>
    </source>
</evidence>
<dbReference type="GO" id="GO:0009279">
    <property type="term" value="C:cell outer membrane"/>
    <property type="evidence" value="ECO:0007669"/>
    <property type="project" value="UniProtKB-SubCell"/>
</dbReference>
<reference evidence="6 7" key="1">
    <citation type="submission" date="2019-03" db="EMBL/GenBank/DDBJ databases">
        <title>Metabolic potential of uncultured bacteria and archaea associated with petroleum seepage in deep-sea sediments.</title>
        <authorList>
            <person name="Dong X."/>
            <person name="Hubert C."/>
        </authorList>
    </citation>
    <scope>NUCLEOTIDE SEQUENCE [LARGE SCALE GENOMIC DNA]</scope>
    <source>
        <strain evidence="6">E29_bin28</strain>
    </source>
</reference>
<dbReference type="EMBL" id="SOIJ01000103">
    <property type="protein sequence ID" value="TET93480.1"/>
    <property type="molecule type" value="Genomic_DNA"/>
</dbReference>
<sequence length="1065" mass="122523">MNKKIFKVSLIVLLAFGLTSAGFAQRQTGSIHGTVIDEEGTPIPGASVAASSPKFLGIKSYVTGKTGKFRFPALVPGEYEIKVEMPGFKTTITKGLLVKVGKTTSMTVTLEMATIEEEVTVVAESPVVDIESSKISVSYGAEFIATIPMSRDLYDIQNSIPGAISEGTWYRRTSSILGGTVRSQLYALDGVAMNDPATFYSMVNINVDVYEEIEFEIGAHPAEVGQTDGTYINIVTKSGGNKFSGGATLYYTGESMAQDLWTEEELIALGVDVPSKYTDYKDISLNFGGPIIKDRIWFFVNGRRQIWARAYSGTPENRLQILADANPGVFSAEQLQHYDFDHQEWLAFAKLTFQLTKNIRYMGMIHYNHIYEPIYSNRYGTNVSWDATAVWDHENSYATSHQFNWVLNQNTFLDIRGNYLYRYFPILTRPEVAGNYYNYDSEEKIYWGNTSYSDEYWRRKMVGSVSLTRFQDEFLGASHEFKAGFEYEHTEYDRDWYKLGNPYYTYYDDYNKYMTGDIEGLYYHDIGDREGRVRLRACPDEPRQWLVQDHTNRYSGYVQDSITTGKFAFNLGVRLDHSYQYEPEQSRPELRYDMGPEHQDASLGPNELLEALIQEEHDRGYATRFDALTAPYRRVVEFTTLSPRIGVVYDIFGNGKTALKASFARYYEPVWSAKYNATNIFGAQTQIWRWFDDNADGDMDLPGIDHYDVQSRKEQDPSVIYYTTFESIQKYWETGNEDDLKGGLKAPYMHEFLAGVEHELVRDFKLGFQFVYKVNKNIVESVDKVNGYDWTRTDEVGPIWIPYDFVDPGWDGEWETGDKGEEEMTIYALRRDRDAAMYLGTNPPEAIRKYWAFILTFDKRMSNNWQLKGSVLYSSFKGNCRAGYGYTEGEESYFDEPTKLINNYGPLPFDRPLQIKIMGTVILPYDIIISAYFQHRSGSAMTREFQRVYFPTWIEYPVGSGVEYRRKYSYEYVMADPRGSTRNSSFTNMDLRVEKSISFGKYGKLNFYADIFNVAGRKSISVNDDPYARIWYYRDPPEYTLSTTYGDITSVSGVRSFRLGMRWSF</sequence>
<feature type="chain" id="PRO_5021955663" evidence="4">
    <location>
        <begin position="25"/>
        <end position="1065"/>
    </location>
</feature>
<proteinExistence type="predicted"/>
<dbReference type="Proteomes" id="UP000316925">
    <property type="component" value="Unassembled WGS sequence"/>
</dbReference>
<dbReference type="Gene3D" id="2.60.40.1120">
    <property type="entry name" value="Carboxypeptidase-like, regulatory domain"/>
    <property type="match status" value="1"/>
</dbReference>
<feature type="domain" description="TonB-dependent transporter Oar-like beta-barrel" evidence="5">
    <location>
        <begin position="475"/>
        <end position="925"/>
    </location>
</feature>
<dbReference type="InterPro" id="IPR036942">
    <property type="entry name" value="Beta-barrel_TonB_sf"/>
</dbReference>